<dbReference type="Proteomes" id="UP000572051">
    <property type="component" value="Unassembled WGS sequence"/>
</dbReference>
<dbReference type="RefSeq" id="WP_179828545.1">
    <property type="nucleotide sequence ID" value="NZ_JACCFS010000001.1"/>
</dbReference>
<name>A0A7Z0EUN0_9ACTN</name>
<gene>
    <name evidence="2" type="ORF">HNR10_005526</name>
</gene>
<evidence type="ECO:0000256" key="1">
    <source>
        <dbReference type="SAM" id="MobiDB-lite"/>
    </source>
</evidence>
<comment type="caution">
    <text evidence="2">The sequence shown here is derived from an EMBL/GenBank/DDBJ whole genome shotgun (WGS) entry which is preliminary data.</text>
</comment>
<protein>
    <submittedName>
        <fullName evidence="2">Uncharacterized protein</fullName>
    </submittedName>
</protein>
<sequence>MWKRDASEEDRRRREWEREQSLRASYPGQVYYEYVASARITRSGRRVTVDLHHTNGHTVRLSARGDRGDRLAAGFQERLGQRVHV</sequence>
<evidence type="ECO:0000313" key="3">
    <source>
        <dbReference type="Proteomes" id="UP000572051"/>
    </source>
</evidence>
<dbReference type="AlphaFoldDB" id="A0A7Z0EUN0"/>
<dbReference type="EMBL" id="JACCFS010000001">
    <property type="protein sequence ID" value="NYJ37645.1"/>
    <property type="molecule type" value="Genomic_DNA"/>
</dbReference>
<accession>A0A7Z0EUN0</accession>
<keyword evidence="3" id="KW-1185">Reference proteome</keyword>
<feature type="region of interest" description="Disordered" evidence="1">
    <location>
        <begin position="1"/>
        <end position="20"/>
    </location>
</feature>
<proteinExistence type="predicted"/>
<organism evidence="2 3">
    <name type="scientific">Nocardiopsis aegyptia</name>
    <dbReference type="NCBI Taxonomy" id="220378"/>
    <lineage>
        <taxon>Bacteria</taxon>
        <taxon>Bacillati</taxon>
        <taxon>Actinomycetota</taxon>
        <taxon>Actinomycetes</taxon>
        <taxon>Streptosporangiales</taxon>
        <taxon>Nocardiopsidaceae</taxon>
        <taxon>Nocardiopsis</taxon>
    </lineage>
</organism>
<evidence type="ECO:0000313" key="2">
    <source>
        <dbReference type="EMBL" id="NYJ37645.1"/>
    </source>
</evidence>
<reference evidence="2 3" key="1">
    <citation type="submission" date="2020-07" db="EMBL/GenBank/DDBJ databases">
        <title>Sequencing the genomes of 1000 actinobacteria strains.</title>
        <authorList>
            <person name="Klenk H.-P."/>
        </authorList>
    </citation>
    <scope>NUCLEOTIDE SEQUENCE [LARGE SCALE GENOMIC DNA]</scope>
    <source>
        <strain evidence="2 3">DSM 44442</strain>
    </source>
</reference>